<gene>
    <name evidence="11" type="ordered locus">Amet_4256</name>
</gene>
<keyword evidence="12" id="KW-1185">Reference proteome</keyword>
<comment type="similarity">
    <text evidence="2">Belongs to the multi antimicrobial extrusion (MATE) (TC 2.A.66.1) family. MepA subfamily.</text>
</comment>
<protein>
    <recommendedName>
        <fullName evidence="3">Multidrug export protein MepA</fullName>
    </recommendedName>
</protein>
<evidence type="ECO:0000256" key="10">
    <source>
        <dbReference type="SAM" id="Phobius"/>
    </source>
</evidence>
<organism evidence="11 12">
    <name type="scientific">Alkaliphilus metalliredigens (strain QYMF)</name>
    <dbReference type="NCBI Taxonomy" id="293826"/>
    <lineage>
        <taxon>Bacteria</taxon>
        <taxon>Bacillati</taxon>
        <taxon>Bacillota</taxon>
        <taxon>Clostridia</taxon>
        <taxon>Peptostreptococcales</taxon>
        <taxon>Natronincolaceae</taxon>
        <taxon>Alkaliphilus</taxon>
    </lineage>
</organism>
<keyword evidence="8 10" id="KW-0472">Membrane</keyword>
<feature type="transmembrane region" description="Helical" evidence="10">
    <location>
        <begin position="194"/>
        <end position="215"/>
    </location>
</feature>
<evidence type="ECO:0000256" key="5">
    <source>
        <dbReference type="ARBA" id="ARBA00022475"/>
    </source>
</evidence>
<dbReference type="eggNOG" id="COG0534">
    <property type="taxonomic scope" value="Bacteria"/>
</dbReference>
<feature type="transmembrane region" description="Helical" evidence="10">
    <location>
        <begin position="270"/>
        <end position="292"/>
    </location>
</feature>
<evidence type="ECO:0000313" key="12">
    <source>
        <dbReference type="Proteomes" id="UP000001572"/>
    </source>
</evidence>
<feature type="transmembrane region" description="Helical" evidence="10">
    <location>
        <begin position="358"/>
        <end position="378"/>
    </location>
</feature>
<proteinExistence type="inferred from homology"/>
<feature type="transmembrane region" description="Helical" evidence="10">
    <location>
        <begin position="313"/>
        <end position="338"/>
    </location>
</feature>
<keyword evidence="4" id="KW-0813">Transport</keyword>
<feature type="transmembrane region" description="Helical" evidence="10">
    <location>
        <begin position="165"/>
        <end position="188"/>
    </location>
</feature>
<evidence type="ECO:0000256" key="4">
    <source>
        <dbReference type="ARBA" id="ARBA00022448"/>
    </source>
</evidence>
<dbReference type="InterPro" id="IPR051327">
    <property type="entry name" value="MATE_MepA_subfamily"/>
</dbReference>
<keyword evidence="7 10" id="KW-1133">Transmembrane helix</keyword>
<reference evidence="12" key="1">
    <citation type="journal article" date="2016" name="Genome Announc.">
        <title>Complete genome sequence of Alkaliphilus metalliredigens strain QYMF, an alkaliphilic and metal-reducing bacterium isolated from borax-contaminated leachate ponds.</title>
        <authorList>
            <person name="Hwang C."/>
            <person name="Copeland A."/>
            <person name="Lucas S."/>
            <person name="Lapidus A."/>
            <person name="Barry K."/>
            <person name="Detter J.C."/>
            <person name="Glavina Del Rio T."/>
            <person name="Hammon N."/>
            <person name="Israni S."/>
            <person name="Dalin E."/>
            <person name="Tice H."/>
            <person name="Pitluck S."/>
            <person name="Chertkov O."/>
            <person name="Brettin T."/>
            <person name="Bruce D."/>
            <person name="Han C."/>
            <person name="Schmutz J."/>
            <person name="Larimer F."/>
            <person name="Land M.L."/>
            <person name="Hauser L."/>
            <person name="Kyrpides N."/>
            <person name="Mikhailova N."/>
            <person name="Ye Q."/>
            <person name="Zhou J."/>
            <person name="Richardson P."/>
            <person name="Fields M.W."/>
        </authorList>
    </citation>
    <scope>NUCLEOTIDE SEQUENCE [LARGE SCALE GENOMIC DNA]</scope>
    <source>
        <strain evidence="12">QYMF</strain>
    </source>
</reference>
<keyword evidence="5" id="KW-1003">Cell membrane</keyword>
<dbReference type="Pfam" id="PF01554">
    <property type="entry name" value="MatE"/>
    <property type="match status" value="2"/>
</dbReference>
<feature type="transmembrane region" description="Helical" evidence="10">
    <location>
        <begin position="135"/>
        <end position="158"/>
    </location>
</feature>
<dbReference type="GO" id="GO:0015297">
    <property type="term" value="F:antiporter activity"/>
    <property type="evidence" value="ECO:0007669"/>
    <property type="project" value="InterPro"/>
</dbReference>
<dbReference type="KEGG" id="amt:Amet_4256"/>
<evidence type="ECO:0000256" key="6">
    <source>
        <dbReference type="ARBA" id="ARBA00022692"/>
    </source>
</evidence>
<dbReference type="AlphaFoldDB" id="A6TVW6"/>
<keyword evidence="9" id="KW-0046">Antibiotic resistance</keyword>
<dbReference type="RefSeq" id="WP_012065282.1">
    <property type="nucleotide sequence ID" value="NC_009633.1"/>
</dbReference>
<dbReference type="InterPro" id="IPR002528">
    <property type="entry name" value="MATE_fam"/>
</dbReference>
<evidence type="ECO:0000256" key="3">
    <source>
        <dbReference type="ARBA" id="ARBA00022106"/>
    </source>
</evidence>
<evidence type="ECO:0000256" key="8">
    <source>
        <dbReference type="ARBA" id="ARBA00023136"/>
    </source>
</evidence>
<evidence type="ECO:0000313" key="11">
    <source>
        <dbReference type="EMBL" id="ABR50334.1"/>
    </source>
</evidence>
<dbReference type="Proteomes" id="UP000001572">
    <property type="component" value="Chromosome"/>
</dbReference>
<dbReference type="GO" id="GO:0005886">
    <property type="term" value="C:plasma membrane"/>
    <property type="evidence" value="ECO:0007669"/>
    <property type="project" value="UniProtKB-SubCell"/>
</dbReference>
<dbReference type="InterPro" id="IPR048279">
    <property type="entry name" value="MdtK-like"/>
</dbReference>
<feature type="transmembrane region" description="Helical" evidence="10">
    <location>
        <begin position="92"/>
        <end position="115"/>
    </location>
</feature>
<comment type="subcellular location">
    <subcellularLocation>
        <location evidence="1">Cell membrane</location>
        <topology evidence="1">Multi-pass membrane protein</topology>
    </subcellularLocation>
</comment>
<dbReference type="PANTHER" id="PTHR43823:SF4">
    <property type="entry name" value="SPORULATION PROTEIN YKVU"/>
    <property type="match status" value="1"/>
</dbReference>
<dbReference type="GO" id="GO:0046677">
    <property type="term" value="P:response to antibiotic"/>
    <property type="evidence" value="ECO:0007669"/>
    <property type="project" value="UniProtKB-KW"/>
</dbReference>
<dbReference type="PIRSF" id="PIRSF006603">
    <property type="entry name" value="DinF"/>
    <property type="match status" value="1"/>
</dbReference>
<dbReference type="InterPro" id="IPR045070">
    <property type="entry name" value="MATE_MepA-like"/>
</dbReference>
<feature type="transmembrane region" description="Helical" evidence="10">
    <location>
        <begin position="19"/>
        <end position="43"/>
    </location>
</feature>
<feature type="transmembrane region" description="Helical" evidence="10">
    <location>
        <begin position="55"/>
        <end position="80"/>
    </location>
</feature>
<dbReference type="EMBL" id="CP000724">
    <property type="protein sequence ID" value="ABR50334.1"/>
    <property type="molecule type" value="Genomic_DNA"/>
</dbReference>
<dbReference type="CDD" id="cd13143">
    <property type="entry name" value="MATE_MepA_like"/>
    <property type="match status" value="1"/>
</dbReference>
<name>A6TVW6_ALKMQ</name>
<evidence type="ECO:0000256" key="2">
    <source>
        <dbReference type="ARBA" id="ARBA00008417"/>
    </source>
</evidence>
<keyword evidence="6 10" id="KW-0812">Transmembrane</keyword>
<dbReference type="NCBIfam" id="TIGR00797">
    <property type="entry name" value="matE"/>
    <property type="match status" value="1"/>
</dbReference>
<evidence type="ECO:0000256" key="1">
    <source>
        <dbReference type="ARBA" id="ARBA00004651"/>
    </source>
</evidence>
<dbReference type="STRING" id="293826.Amet_4256"/>
<evidence type="ECO:0000256" key="9">
    <source>
        <dbReference type="ARBA" id="ARBA00023251"/>
    </source>
</evidence>
<accession>A6TVW6</accession>
<dbReference type="OrthoDB" id="305360at2"/>
<dbReference type="HOGENOM" id="CLU_012893_0_2_9"/>
<dbReference type="PANTHER" id="PTHR43823">
    <property type="entry name" value="SPORULATION PROTEIN YKVU"/>
    <property type="match status" value="1"/>
</dbReference>
<feature type="transmembrane region" description="Helical" evidence="10">
    <location>
        <begin position="236"/>
        <end position="264"/>
    </location>
</feature>
<dbReference type="GO" id="GO:0042910">
    <property type="term" value="F:xenobiotic transmembrane transporter activity"/>
    <property type="evidence" value="ECO:0007669"/>
    <property type="project" value="InterPro"/>
</dbReference>
<sequence>MENNVDLTKDNVTKLFLKYLIPSIASTLVLSLCILFDTIFIARGVGSEGLAALNIAIPLFSILIGTGLLFGIGGAAAFSISMGQKRQEQAKVFFTHSVIMACVVGLLFSIIGLLFSERISYLLGATSENIGLVNGYVGILLPFGFFFLVNQTVAVFVRNDQAPKLAMWSMIIGNVINIVLDALFIFHFQWGMKGAAIATGIANAVSLLILCIHFFSKENRLVFIRVMPHYKTVRRIIGNGFSSFILELSFGIVIFAFNTVLLSIKGTLAVSAYSIIANVSIIFIAIFIGVSQAMQPIVSVNYGARKKERVQEVLRFAIYISLGLSLFFFGVGMLFPHWIVSLFTPDSQELIDITVQGIYIYFTGFLFTGINIIMAAYFQAIEYRMYATILTMSRGVIFILLGLIIFPNLFGILGVWMTGPLAELLTFGCMLFLAVRVKQQVKKRSIE</sequence>
<evidence type="ECO:0000256" key="7">
    <source>
        <dbReference type="ARBA" id="ARBA00022989"/>
    </source>
</evidence>